<dbReference type="EMBL" id="JAKMXF010000155">
    <property type="protein sequence ID" value="KAI6656105.1"/>
    <property type="molecule type" value="Genomic_DNA"/>
</dbReference>
<proteinExistence type="predicted"/>
<accession>A0AAV7K5L7</accession>
<protein>
    <submittedName>
        <fullName evidence="1">Uncharacterized protein</fullName>
    </submittedName>
</protein>
<comment type="caution">
    <text evidence="1">The sequence shown here is derived from an EMBL/GenBank/DDBJ whole genome shotgun (WGS) entry which is preliminary data.</text>
</comment>
<dbReference type="Proteomes" id="UP001165289">
    <property type="component" value="Unassembled WGS sequence"/>
</dbReference>
<evidence type="ECO:0000313" key="1">
    <source>
        <dbReference type="EMBL" id="KAI6656105.1"/>
    </source>
</evidence>
<organism evidence="1 2">
    <name type="scientific">Oopsacas minuta</name>
    <dbReference type="NCBI Taxonomy" id="111878"/>
    <lineage>
        <taxon>Eukaryota</taxon>
        <taxon>Metazoa</taxon>
        <taxon>Porifera</taxon>
        <taxon>Hexactinellida</taxon>
        <taxon>Hexasterophora</taxon>
        <taxon>Lyssacinosida</taxon>
        <taxon>Leucopsacidae</taxon>
        <taxon>Oopsacas</taxon>
    </lineage>
</organism>
<name>A0AAV7K5L7_9METZ</name>
<dbReference type="AlphaFoldDB" id="A0AAV7K5L7"/>
<gene>
    <name evidence="1" type="ORF">LOD99_1438</name>
</gene>
<sequence length="123" mass="14457">MAAKTRSSQHIWLIGFPADKIIGAKLPSGLDVMRFFIKHRESKCTRRESAHTTYDELIKIWHQCRIPVKSKRDIIDKIEKLYKQQQQLSKNMQRSNLSDIPNQEEYSIKLDKLFDIAQLTQTV</sequence>
<evidence type="ECO:0000313" key="2">
    <source>
        <dbReference type="Proteomes" id="UP001165289"/>
    </source>
</evidence>
<reference evidence="1 2" key="1">
    <citation type="journal article" date="2023" name="BMC Biol.">
        <title>The compact genome of the sponge Oopsacas minuta (Hexactinellida) is lacking key metazoan core genes.</title>
        <authorList>
            <person name="Santini S."/>
            <person name="Schenkelaars Q."/>
            <person name="Jourda C."/>
            <person name="Duchesne M."/>
            <person name="Belahbib H."/>
            <person name="Rocher C."/>
            <person name="Selva M."/>
            <person name="Riesgo A."/>
            <person name="Vervoort M."/>
            <person name="Leys S.P."/>
            <person name="Kodjabachian L."/>
            <person name="Le Bivic A."/>
            <person name="Borchiellini C."/>
            <person name="Claverie J.M."/>
            <person name="Renard E."/>
        </authorList>
    </citation>
    <scope>NUCLEOTIDE SEQUENCE [LARGE SCALE GENOMIC DNA]</scope>
    <source>
        <strain evidence="1">SPO-2</strain>
    </source>
</reference>
<keyword evidence="2" id="KW-1185">Reference proteome</keyword>